<protein>
    <recommendedName>
        <fullName evidence="7">Protein kinase domain-containing protein</fullName>
    </recommendedName>
</protein>
<dbReference type="SUPFAM" id="SSF56112">
    <property type="entry name" value="Protein kinase-like (PK-like)"/>
    <property type="match status" value="1"/>
</dbReference>
<evidence type="ECO:0000256" key="3">
    <source>
        <dbReference type="ARBA" id="ARBA00022692"/>
    </source>
</evidence>
<accession>A0A2P6SHG9</accession>
<name>A0A2P6SHG9_ROSCH</name>
<dbReference type="PANTHER" id="PTHR27008:SF596">
    <property type="entry name" value="OS02G0215500 PROTEIN"/>
    <property type="match status" value="1"/>
</dbReference>
<dbReference type="PROSITE" id="PS50011">
    <property type="entry name" value="PROTEIN_KINASE_DOM"/>
    <property type="match status" value="1"/>
</dbReference>
<dbReference type="AlphaFoldDB" id="A0A2P6SHG9"/>
<dbReference type="GO" id="GO:0016020">
    <property type="term" value="C:membrane"/>
    <property type="evidence" value="ECO:0007669"/>
    <property type="project" value="UniProtKB-SubCell"/>
</dbReference>
<dbReference type="InterPro" id="IPR032675">
    <property type="entry name" value="LRR_dom_sf"/>
</dbReference>
<dbReference type="SUPFAM" id="SSF52058">
    <property type="entry name" value="L domain-like"/>
    <property type="match status" value="1"/>
</dbReference>
<evidence type="ECO:0000313" key="8">
    <source>
        <dbReference type="EMBL" id="PRQ58135.1"/>
    </source>
</evidence>
<keyword evidence="2" id="KW-0433">Leucine-rich repeat</keyword>
<dbReference type="Gramene" id="PRQ58135">
    <property type="protein sequence ID" value="PRQ58135"/>
    <property type="gene ID" value="RchiOBHm_Chr1g0355931"/>
</dbReference>
<gene>
    <name evidence="8" type="ORF">RchiOBHm_Chr1g0355931</name>
</gene>
<keyword evidence="9" id="KW-1185">Reference proteome</keyword>
<evidence type="ECO:0000256" key="1">
    <source>
        <dbReference type="ARBA" id="ARBA00004370"/>
    </source>
</evidence>
<dbReference type="InterPro" id="IPR001611">
    <property type="entry name" value="Leu-rich_rpt"/>
</dbReference>
<keyword evidence="6" id="KW-0472">Membrane</keyword>
<comment type="subcellular location">
    <subcellularLocation>
        <location evidence="1">Membrane</location>
    </subcellularLocation>
</comment>
<dbReference type="Pfam" id="PF13855">
    <property type="entry name" value="LRR_8"/>
    <property type="match status" value="1"/>
</dbReference>
<dbReference type="OMA" id="IFRNASM"/>
<comment type="caution">
    <text evidence="8">The sequence shown here is derived from an EMBL/GenBank/DDBJ whole genome shotgun (WGS) entry which is preliminary data.</text>
</comment>
<keyword evidence="8" id="KW-0808">Transferase</keyword>
<dbReference type="InterPro" id="IPR000719">
    <property type="entry name" value="Prot_kinase_dom"/>
</dbReference>
<dbReference type="Proteomes" id="UP000238479">
    <property type="component" value="Chromosome 1"/>
</dbReference>
<evidence type="ECO:0000259" key="7">
    <source>
        <dbReference type="PROSITE" id="PS50011"/>
    </source>
</evidence>
<dbReference type="EMBL" id="PDCK01000039">
    <property type="protein sequence ID" value="PRQ58135.1"/>
    <property type="molecule type" value="Genomic_DNA"/>
</dbReference>
<keyword evidence="4" id="KW-0677">Repeat</keyword>
<evidence type="ECO:0000256" key="6">
    <source>
        <dbReference type="ARBA" id="ARBA00023136"/>
    </source>
</evidence>
<sequence length="229" mass="25429">MLSVNLPSSLGGCESLEVLHLQGNFFEGLIPSSMKRLRGLRDLDLSRNNLSRDISQFFKGFKNLENLNHSFNEFWGEVSVEGIFRNASMTSIVGNTRLCSGIANFQLPVCSNGGLSCAFGSVYKGSLDDDRVVAVKIFNMLHKGSSKSFIAKCEALRNIRHRNLIKVLTACSSIDFHGNDFKALVYELMENGSLEEWLHPSIGNEVVLEAPKILSLVQRHLAALIYSFI</sequence>
<dbReference type="InterPro" id="IPR051809">
    <property type="entry name" value="Plant_receptor-like_S/T_kinase"/>
</dbReference>
<keyword evidence="5" id="KW-1133">Transmembrane helix</keyword>
<dbReference type="InterPro" id="IPR001245">
    <property type="entry name" value="Ser-Thr/Tyr_kinase_cat_dom"/>
</dbReference>
<reference evidence="8 9" key="1">
    <citation type="journal article" date="2018" name="Nat. Genet.">
        <title>The Rosa genome provides new insights in the design of modern roses.</title>
        <authorList>
            <person name="Bendahmane M."/>
        </authorList>
    </citation>
    <scope>NUCLEOTIDE SEQUENCE [LARGE SCALE GENOMIC DNA]</scope>
    <source>
        <strain evidence="9">cv. Old Blush</strain>
    </source>
</reference>
<feature type="domain" description="Protein kinase" evidence="7">
    <location>
        <begin position="104"/>
        <end position="229"/>
    </location>
</feature>
<dbReference type="GO" id="GO:0005524">
    <property type="term" value="F:ATP binding"/>
    <property type="evidence" value="ECO:0007669"/>
    <property type="project" value="InterPro"/>
</dbReference>
<evidence type="ECO:0000256" key="2">
    <source>
        <dbReference type="ARBA" id="ARBA00022614"/>
    </source>
</evidence>
<evidence type="ECO:0000313" key="9">
    <source>
        <dbReference type="Proteomes" id="UP000238479"/>
    </source>
</evidence>
<dbReference type="Gene3D" id="3.80.10.10">
    <property type="entry name" value="Ribonuclease Inhibitor"/>
    <property type="match status" value="1"/>
</dbReference>
<evidence type="ECO:0000256" key="4">
    <source>
        <dbReference type="ARBA" id="ARBA00022737"/>
    </source>
</evidence>
<dbReference type="GO" id="GO:0004672">
    <property type="term" value="F:protein kinase activity"/>
    <property type="evidence" value="ECO:0007669"/>
    <property type="project" value="InterPro"/>
</dbReference>
<dbReference type="PANTHER" id="PTHR27008">
    <property type="entry name" value="OS04G0122200 PROTEIN"/>
    <property type="match status" value="1"/>
</dbReference>
<proteinExistence type="predicted"/>
<dbReference type="Pfam" id="PF07714">
    <property type="entry name" value="PK_Tyr_Ser-Thr"/>
    <property type="match status" value="1"/>
</dbReference>
<dbReference type="Gene3D" id="1.10.510.10">
    <property type="entry name" value="Transferase(Phosphotransferase) domain 1"/>
    <property type="match status" value="1"/>
</dbReference>
<evidence type="ECO:0000256" key="5">
    <source>
        <dbReference type="ARBA" id="ARBA00022989"/>
    </source>
</evidence>
<organism evidence="8 9">
    <name type="scientific">Rosa chinensis</name>
    <name type="common">China rose</name>
    <dbReference type="NCBI Taxonomy" id="74649"/>
    <lineage>
        <taxon>Eukaryota</taxon>
        <taxon>Viridiplantae</taxon>
        <taxon>Streptophyta</taxon>
        <taxon>Embryophyta</taxon>
        <taxon>Tracheophyta</taxon>
        <taxon>Spermatophyta</taxon>
        <taxon>Magnoliopsida</taxon>
        <taxon>eudicotyledons</taxon>
        <taxon>Gunneridae</taxon>
        <taxon>Pentapetalae</taxon>
        <taxon>rosids</taxon>
        <taxon>fabids</taxon>
        <taxon>Rosales</taxon>
        <taxon>Rosaceae</taxon>
        <taxon>Rosoideae</taxon>
        <taxon>Rosoideae incertae sedis</taxon>
        <taxon>Rosa</taxon>
    </lineage>
</organism>
<keyword evidence="3" id="KW-0812">Transmembrane</keyword>
<dbReference type="InterPro" id="IPR011009">
    <property type="entry name" value="Kinase-like_dom_sf"/>
</dbReference>